<name>A0A844GNT1_9FIRM</name>
<keyword evidence="2" id="KW-0378">Hydrolase</keyword>
<dbReference type="GO" id="GO:0006508">
    <property type="term" value="P:proteolysis"/>
    <property type="evidence" value="ECO:0007669"/>
    <property type="project" value="InterPro"/>
</dbReference>
<gene>
    <name evidence="2" type="ORF">GKZ57_16710</name>
</gene>
<keyword evidence="2" id="KW-0645">Protease</keyword>
<sequence>MNLYTRLINKDHPLPPDYVPENLTDIGIPFDAPCGDPKRLLEIRTAHAALTLIQAAQKESLIITGISGYRSYKRQQQLSTGNPYVASPGTSEHQSGLALDVSCPSIQYQLIPEFAETPEGKWLKRNASLYGFIIRYPANKEPITGIPWEPWHIRYVTRPLAGCLALTGLTLEEYYSTFGAPLQNPEPEIT</sequence>
<protein>
    <submittedName>
        <fullName evidence="2">D-alanyl-D-alanine carboxypeptidase family protein</fullName>
    </submittedName>
</protein>
<dbReference type="EMBL" id="WMBC01000021">
    <property type="protein sequence ID" value="MTD62822.1"/>
    <property type="molecule type" value="Genomic_DNA"/>
</dbReference>
<reference evidence="2 3" key="1">
    <citation type="submission" date="2019-11" db="EMBL/GenBank/DDBJ databases">
        <title>Draft genome sequence of Blautia luti DSM 14534T, isolated from human stool.</title>
        <authorList>
            <person name="Ortiz R."/>
            <person name="Melis-Arcos F."/>
            <person name="Covarrubias P."/>
            <person name="Cardenas J.P."/>
            <person name="Perez-Donoso J."/>
            <person name="Almonacid D."/>
        </authorList>
    </citation>
    <scope>NUCLEOTIDE SEQUENCE [LARGE SCALE GENOMIC DNA]</scope>
    <source>
        <strain evidence="2 3">DSM 14534</strain>
    </source>
</reference>
<keyword evidence="2" id="KW-0121">Carboxypeptidase</keyword>
<comment type="caution">
    <text evidence="2">The sequence shown here is derived from an EMBL/GenBank/DDBJ whole genome shotgun (WGS) entry which is preliminary data.</text>
</comment>
<dbReference type="Gene3D" id="3.30.1380.10">
    <property type="match status" value="1"/>
</dbReference>
<dbReference type="Proteomes" id="UP000437824">
    <property type="component" value="Unassembled WGS sequence"/>
</dbReference>
<dbReference type="PANTHER" id="PTHR34385">
    <property type="entry name" value="D-ALANYL-D-ALANINE CARBOXYPEPTIDASE"/>
    <property type="match status" value="1"/>
</dbReference>
<evidence type="ECO:0000259" key="1">
    <source>
        <dbReference type="Pfam" id="PF02557"/>
    </source>
</evidence>
<organism evidence="2 3">
    <name type="scientific">Blautia luti DSM 14534 = JCM 17040</name>
    <dbReference type="NCBI Taxonomy" id="649762"/>
    <lineage>
        <taxon>Bacteria</taxon>
        <taxon>Bacillati</taxon>
        <taxon>Bacillota</taxon>
        <taxon>Clostridia</taxon>
        <taxon>Lachnospirales</taxon>
        <taxon>Lachnospiraceae</taxon>
        <taxon>Blautia</taxon>
    </lineage>
</organism>
<evidence type="ECO:0000313" key="3">
    <source>
        <dbReference type="Proteomes" id="UP000437824"/>
    </source>
</evidence>
<dbReference type="InterPro" id="IPR009045">
    <property type="entry name" value="Zn_M74/Hedgehog-like"/>
</dbReference>
<accession>A0A844GNT1</accession>
<dbReference type="Pfam" id="PF02557">
    <property type="entry name" value="VanY"/>
    <property type="match status" value="1"/>
</dbReference>
<dbReference type="AlphaFoldDB" id="A0A844GNT1"/>
<dbReference type="InterPro" id="IPR052179">
    <property type="entry name" value="DD-CPase-like"/>
</dbReference>
<feature type="domain" description="D-alanyl-D-alanine carboxypeptidase-like core" evidence="1">
    <location>
        <begin position="40"/>
        <end position="157"/>
    </location>
</feature>
<evidence type="ECO:0000313" key="2">
    <source>
        <dbReference type="EMBL" id="MTD62822.1"/>
    </source>
</evidence>
<dbReference type="PANTHER" id="PTHR34385:SF1">
    <property type="entry name" value="PEPTIDOGLYCAN L-ALANYL-D-GLUTAMATE ENDOPEPTIDASE CWLK"/>
    <property type="match status" value="1"/>
</dbReference>
<dbReference type="InterPro" id="IPR058193">
    <property type="entry name" value="VanY/YodJ_core_dom"/>
</dbReference>
<dbReference type="RefSeq" id="WP_154781046.1">
    <property type="nucleotide sequence ID" value="NZ_WMBC01000021.1"/>
</dbReference>
<dbReference type="SUPFAM" id="SSF55166">
    <property type="entry name" value="Hedgehog/DD-peptidase"/>
    <property type="match status" value="1"/>
</dbReference>
<dbReference type="InterPro" id="IPR003709">
    <property type="entry name" value="VanY-like_core_dom"/>
</dbReference>
<dbReference type="GO" id="GO:0004180">
    <property type="term" value="F:carboxypeptidase activity"/>
    <property type="evidence" value="ECO:0007669"/>
    <property type="project" value="UniProtKB-KW"/>
</dbReference>
<proteinExistence type="predicted"/>
<dbReference type="CDD" id="cd14852">
    <property type="entry name" value="LD-carboxypeptidase"/>
    <property type="match status" value="1"/>
</dbReference>